<dbReference type="Pfam" id="PF01032">
    <property type="entry name" value="FecCD"/>
    <property type="match status" value="1"/>
</dbReference>
<evidence type="ECO:0000256" key="7">
    <source>
        <dbReference type="ARBA" id="ARBA00023136"/>
    </source>
</evidence>
<dbReference type="GO" id="GO:0005886">
    <property type="term" value="C:plasma membrane"/>
    <property type="evidence" value="ECO:0007669"/>
    <property type="project" value="UniProtKB-SubCell"/>
</dbReference>
<feature type="transmembrane region" description="Helical" evidence="8">
    <location>
        <begin position="82"/>
        <end position="102"/>
    </location>
</feature>
<evidence type="ECO:0000256" key="3">
    <source>
        <dbReference type="ARBA" id="ARBA00022448"/>
    </source>
</evidence>
<comment type="similarity">
    <text evidence="2">Belongs to the binding-protein-dependent transport system permease family. FecCD subfamily.</text>
</comment>
<keyword evidence="6 8" id="KW-1133">Transmembrane helix</keyword>
<reference evidence="9 10" key="1">
    <citation type="submission" date="2020-02" db="EMBL/GenBank/DDBJ databases">
        <authorList>
            <person name="Sun Q."/>
        </authorList>
    </citation>
    <scope>NUCLEOTIDE SEQUENCE [LARGE SCALE GENOMIC DNA]</scope>
    <source>
        <strain evidence="9 10">CCBAU 03386</strain>
    </source>
</reference>
<comment type="subcellular location">
    <subcellularLocation>
        <location evidence="1">Cell membrane</location>
        <topology evidence="1">Multi-pass membrane protein</topology>
    </subcellularLocation>
</comment>
<evidence type="ECO:0000256" key="4">
    <source>
        <dbReference type="ARBA" id="ARBA00022475"/>
    </source>
</evidence>
<gene>
    <name evidence="9" type="ORF">G9X64_28455</name>
</gene>
<dbReference type="PANTHER" id="PTHR30472:SF24">
    <property type="entry name" value="FERRIC ENTEROBACTIN TRANSPORT SYSTEM PERMEASE PROTEIN FEPG"/>
    <property type="match status" value="1"/>
</dbReference>
<dbReference type="InterPro" id="IPR000522">
    <property type="entry name" value="ABC_transptr_permease_BtuC"/>
</dbReference>
<feature type="transmembrane region" description="Helical" evidence="8">
    <location>
        <begin position="294"/>
        <end position="311"/>
    </location>
</feature>
<comment type="caution">
    <text evidence="9">The sequence shown here is derived from an EMBL/GenBank/DDBJ whole genome shotgun (WGS) entry which is preliminary data.</text>
</comment>
<feature type="transmembrane region" description="Helical" evidence="8">
    <location>
        <begin position="139"/>
        <end position="158"/>
    </location>
</feature>
<organism evidence="9 10">
    <name type="scientific">Rhizobium sophorae</name>
    <dbReference type="NCBI Taxonomy" id="1535242"/>
    <lineage>
        <taxon>Bacteria</taxon>
        <taxon>Pseudomonadati</taxon>
        <taxon>Pseudomonadota</taxon>
        <taxon>Alphaproteobacteria</taxon>
        <taxon>Hyphomicrobiales</taxon>
        <taxon>Rhizobiaceae</taxon>
        <taxon>Rhizobium/Agrobacterium group</taxon>
        <taxon>Rhizobium</taxon>
    </lineage>
</organism>
<feature type="transmembrane region" description="Helical" evidence="8">
    <location>
        <begin position="21"/>
        <end position="44"/>
    </location>
</feature>
<feature type="transmembrane region" description="Helical" evidence="8">
    <location>
        <begin position="114"/>
        <end position="133"/>
    </location>
</feature>
<dbReference type="GO" id="GO:0033214">
    <property type="term" value="P:siderophore-iron import into cell"/>
    <property type="evidence" value="ECO:0007669"/>
    <property type="project" value="TreeGrafter"/>
</dbReference>
<dbReference type="Gene3D" id="1.10.3470.10">
    <property type="entry name" value="ABC transporter involved in vitamin B12 uptake, BtuC"/>
    <property type="match status" value="1"/>
</dbReference>
<dbReference type="Proteomes" id="UP000519972">
    <property type="component" value="Unassembled WGS sequence"/>
</dbReference>
<protein>
    <submittedName>
        <fullName evidence="9">Iron ABC transporter permease</fullName>
    </submittedName>
</protein>
<proteinExistence type="inferred from homology"/>
<keyword evidence="5 8" id="KW-0812">Transmembrane</keyword>
<accession>A0A7Y3SAX8</accession>
<dbReference type="RefSeq" id="WP_171377820.1">
    <property type="nucleotide sequence ID" value="NZ_JABFCN010000049.1"/>
</dbReference>
<evidence type="ECO:0000256" key="8">
    <source>
        <dbReference type="SAM" id="Phobius"/>
    </source>
</evidence>
<evidence type="ECO:0000256" key="1">
    <source>
        <dbReference type="ARBA" id="ARBA00004651"/>
    </source>
</evidence>
<dbReference type="SUPFAM" id="SSF81345">
    <property type="entry name" value="ABC transporter involved in vitamin B12 uptake, BtuC"/>
    <property type="match status" value="1"/>
</dbReference>
<keyword evidence="7 8" id="KW-0472">Membrane</keyword>
<feature type="transmembrane region" description="Helical" evidence="8">
    <location>
        <begin position="323"/>
        <end position="343"/>
    </location>
</feature>
<evidence type="ECO:0000313" key="10">
    <source>
        <dbReference type="Proteomes" id="UP000519972"/>
    </source>
</evidence>
<dbReference type="PANTHER" id="PTHR30472">
    <property type="entry name" value="FERRIC ENTEROBACTIN TRANSPORT SYSTEM PERMEASE PROTEIN"/>
    <property type="match status" value="1"/>
</dbReference>
<evidence type="ECO:0000256" key="6">
    <source>
        <dbReference type="ARBA" id="ARBA00022989"/>
    </source>
</evidence>
<dbReference type="InterPro" id="IPR037294">
    <property type="entry name" value="ABC_BtuC-like"/>
</dbReference>
<dbReference type="GO" id="GO:0022857">
    <property type="term" value="F:transmembrane transporter activity"/>
    <property type="evidence" value="ECO:0007669"/>
    <property type="project" value="InterPro"/>
</dbReference>
<evidence type="ECO:0000256" key="2">
    <source>
        <dbReference type="ARBA" id="ARBA00007935"/>
    </source>
</evidence>
<feature type="transmembrane region" description="Helical" evidence="8">
    <location>
        <begin position="257"/>
        <end position="282"/>
    </location>
</feature>
<evidence type="ECO:0000256" key="5">
    <source>
        <dbReference type="ARBA" id="ARBA00022692"/>
    </source>
</evidence>
<name>A0A7Y3SAX8_9HYPH</name>
<keyword evidence="10" id="KW-1185">Reference proteome</keyword>
<keyword evidence="3" id="KW-0813">Transport</keyword>
<dbReference type="CDD" id="cd06550">
    <property type="entry name" value="TM_ABC_iron-siderophores_like"/>
    <property type="match status" value="1"/>
</dbReference>
<dbReference type="AlphaFoldDB" id="A0A7Y3SAX8"/>
<evidence type="ECO:0000313" key="9">
    <source>
        <dbReference type="EMBL" id="NNU40344.1"/>
    </source>
</evidence>
<feature type="transmembrane region" description="Helical" evidence="8">
    <location>
        <begin position="165"/>
        <end position="186"/>
    </location>
</feature>
<keyword evidence="4" id="KW-1003">Cell membrane</keyword>
<dbReference type="EMBL" id="JABFCN010000049">
    <property type="protein sequence ID" value="NNU40344.1"/>
    <property type="molecule type" value="Genomic_DNA"/>
</dbReference>
<sequence>MSTAAQNGYRRLGFGPLSRRIHGRSFVLCTLLALLVATLAFLAAPLGSHEAGVRDLLTVLFAPIEATGQSHAIIREFRLPRIILAVTSGAMLGLSGAAMQSLTRNGLADPGLLGVREGAGLAVIGLMLFFPSANLSLRPLVGMAGGLASALIVVAIARDLSRMRFVLVGIGLSWLMSAALSVILTTSDIRDVQTAMVWLAGSLNAASWEIVPIELVSMLAGAAILFLTSAAADAALLGDQAATGLGVRLRRLSILRFTAPVLLTAVCVACVGSLGFVGLIAPHMARLAIRGGQTALLAGSALFGAALVLIADSIGRLAFAPLQLPAGIVLSIVGVPVLLLLLWKRRNLL</sequence>